<dbReference type="Gene3D" id="3.10.350.10">
    <property type="entry name" value="LysM domain"/>
    <property type="match status" value="1"/>
</dbReference>
<proteinExistence type="predicted"/>
<dbReference type="PROSITE" id="PS51782">
    <property type="entry name" value="LYSM"/>
    <property type="match status" value="1"/>
</dbReference>
<reference evidence="2 3" key="1">
    <citation type="submission" date="2018-07" db="EMBL/GenBank/DDBJ databases">
        <title>Dyella solisilvae sp. nov., isolated from the pine and broad-leaved mixed forest soil.</title>
        <authorList>
            <person name="Gao Z."/>
            <person name="Qiu L."/>
        </authorList>
    </citation>
    <scope>NUCLEOTIDE SEQUENCE [LARGE SCALE GENOMIC DNA]</scope>
    <source>
        <strain evidence="2 3">DHG54</strain>
    </source>
</reference>
<dbReference type="SUPFAM" id="SSF54106">
    <property type="entry name" value="LysM domain"/>
    <property type="match status" value="1"/>
</dbReference>
<dbReference type="Gene3D" id="1.10.530.10">
    <property type="match status" value="1"/>
</dbReference>
<dbReference type="Pfam" id="PF01464">
    <property type="entry name" value="SLT"/>
    <property type="match status" value="1"/>
</dbReference>
<feature type="domain" description="LysM" evidence="1">
    <location>
        <begin position="289"/>
        <end position="332"/>
    </location>
</feature>
<evidence type="ECO:0000313" key="3">
    <source>
        <dbReference type="Proteomes" id="UP000254711"/>
    </source>
</evidence>
<name>A0A370K3C1_9GAMM</name>
<sequence>MADCDADPGISLWARRYTQNPDRFEDQIAAAAPRLAYVQQIAARHHVAGEFALLPWVESQYRPISGGKNMPAGMWQIMPATANAMGIRVDKNFDGRLDVPAATDAIMALLSRYHDDLGDWRMVDYAFNAGEFGIRRIVNEHGLPPAEPVIPRMPVKAITREHLVKLLAIACVIRDPGRFNVSLPTLAPEHRLVAVNIDNSMPIAHAASQAGMSPEELKDLNAGFRNGMIDSQASPYVLLPSEHAQQFRNSLLSDNRNAVQSVPGATVFPPLNASLSAATSDDASAPSGKTHTVKNGETLWSIARCYSVGIKQLEQWNHLSGQGVKPGQVLKVSAPG</sequence>
<evidence type="ECO:0000313" key="2">
    <source>
        <dbReference type="EMBL" id="RDI97141.1"/>
    </source>
</evidence>
<gene>
    <name evidence="2" type="ORF">DVT68_18520</name>
</gene>
<protein>
    <submittedName>
        <fullName evidence="2">LysM peptidoglycan-binding domain-containing protein</fullName>
    </submittedName>
</protein>
<dbReference type="InterPro" id="IPR023346">
    <property type="entry name" value="Lysozyme-like_dom_sf"/>
</dbReference>
<dbReference type="CDD" id="cd16894">
    <property type="entry name" value="MltD-like"/>
    <property type="match status" value="1"/>
</dbReference>
<dbReference type="InterPro" id="IPR036779">
    <property type="entry name" value="LysM_dom_sf"/>
</dbReference>
<dbReference type="Pfam" id="PF01476">
    <property type="entry name" value="LysM"/>
    <property type="match status" value="1"/>
</dbReference>
<dbReference type="Proteomes" id="UP000254711">
    <property type="component" value="Unassembled WGS sequence"/>
</dbReference>
<accession>A0A370K3C1</accession>
<comment type="caution">
    <text evidence="2">The sequence shown here is derived from an EMBL/GenBank/DDBJ whole genome shotgun (WGS) entry which is preliminary data.</text>
</comment>
<dbReference type="OrthoDB" id="9815002at2"/>
<keyword evidence="3" id="KW-1185">Reference proteome</keyword>
<dbReference type="SMART" id="SM00257">
    <property type="entry name" value="LysM"/>
    <property type="match status" value="1"/>
</dbReference>
<evidence type="ECO:0000259" key="1">
    <source>
        <dbReference type="PROSITE" id="PS51782"/>
    </source>
</evidence>
<dbReference type="InterPro" id="IPR018392">
    <property type="entry name" value="LysM"/>
</dbReference>
<dbReference type="EMBL" id="QQSY01000007">
    <property type="protein sequence ID" value="RDI97141.1"/>
    <property type="molecule type" value="Genomic_DNA"/>
</dbReference>
<dbReference type="InterPro" id="IPR008258">
    <property type="entry name" value="Transglycosylase_SLT_dom_1"/>
</dbReference>
<organism evidence="2 3">
    <name type="scientific">Dyella solisilvae</name>
    <dbReference type="NCBI Taxonomy" id="1920168"/>
    <lineage>
        <taxon>Bacteria</taxon>
        <taxon>Pseudomonadati</taxon>
        <taxon>Pseudomonadota</taxon>
        <taxon>Gammaproteobacteria</taxon>
        <taxon>Lysobacterales</taxon>
        <taxon>Rhodanobacteraceae</taxon>
        <taxon>Dyella</taxon>
    </lineage>
</organism>
<dbReference type="CDD" id="cd00118">
    <property type="entry name" value="LysM"/>
    <property type="match status" value="1"/>
</dbReference>
<dbReference type="SUPFAM" id="SSF53955">
    <property type="entry name" value="Lysozyme-like"/>
    <property type="match status" value="1"/>
</dbReference>
<dbReference type="AlphaFoldDB" id="A0A370K3C1"/>